<evidence type="ECO:0000313" key="9">
    <source>
        <dbReference type="EMBL" id="SDT23109.1"/>
    </source>
</evidence>
<dbReference type="InterPro" id="IPR009056">
    <property type="entry name" value="Cyt_c-like_dom"/>
</dbReference>
<dbReference type="Pfam" id="PF03150">
    <property type="entry name" value="CCP_MauG"/>
    <property type="match status" value="1"/>
</dbReference>
<proteinExistence type="predicted"/>
<evidence type="ECO:0000313" key="10">
    <source>
        <dbReference type="Proteomes" id="UP000199679"/>
    </source>
</evidence>
<dbReference type="OrthoDB" id="9805202at2"/>
<dbReference type="InterPro" id="IPR004852">
    <property type="entry name" value="Di-haem_cyt_c_peroxidsae"/>
</dbReference>
<dbReference type="GO" id="GO:0030313">
    <property type="term" value="C:cell envelope"/>
    <property type="evidence" value="ECO:0007669"/>
    <property type="project" value="UniProtKB-SubCell"/>
</dbReference>
<keyword evidence="9" id="KW-0575">Peroxidase</keyword>
<evidence type="ECO:0000256" key="1">
    <source>
        <dbReference type="ARBA" id="ARBA00004196"/>
    </source>
</evidence>
<dbReference type="GO" id="GO:0020037">
    <property type="term" value="F:heme binding"/>
    <property type="evidence" value="ECO:0007669"/>
    <property type="project" value="InterPro"/>
</dbReference>
<dbReference type="Gene3D" id="1.10.760.10">
    <property type="entry name" value="Cytochrome c-like domain"/>
    <property type="match status" value="2"/>
</dbReference>
<comment type="subcellular location">
    <subcellularLocation>
        <location evidence="1">Cell envelope</location>
    </subcellularLocation>
</comment>
<evidence type="ECO:0000259" key="8">
    <source>
        <dbReference type="PROSITE" id="PS51007"/>
    </source>
</evidence>
<dbReference type="InterPro" id="IPR038352">
    <property type="entry name" value="Imelysin_sf"/>
</dbReference>
<keyword evidence="6 7" id="KW-0408">Iron</keyword>
<evidence type="ECO:0000256" key="6">
    <source>
        <dbReference type="ARBA" id="ARBA00023004"/>
    </source>
</evidence>
<keyword evidence="2 7" id="KW-0349">Heme</keyword>
<protein>
    <submittedName>
        <fullName evidence="9">Cytochrome c peroxidase</fullName>
    </submittedName>
</protein>
<dbReference type="EMBL" id="LT629740">
    <property type="protein sequence ID" value="SDT23109.1"/>
    <property type="molecule type" value="Genomic_DNA"/>
</dbReference>
<name>A0A1H1YPD0_MUCMA</name>
<keyword evidence="10" id="KW-1185">Reference proteome</keyword>
<dbReference type="SUPFAM" id="SSF46626">
    <property type="entry name" value="Cytochrome c"/>
    <property type="match status" value="2"/>
</dbReference>
<dbReference type="GO" id="GO:0009055">
    <property type="term" value="F:electron transfer activity"/>
    <property type="evidence" value="ECO:0007669"/>
    <property type="project" value="InterPro"/>
</dbReference>
<feature type="domain" description="Cytochrome c" evidence="8">
    <location>
        <begin position="298"/>
        <end position="426"/>
    </location>
</feature>
<gene>
    <name evidence="9" type="ORF">SAMN05216490_2800</name>
</gene>
<dbReference type="AlphaFoldDB" id="A0A1H1YPD0"/>
<dbReference type="Proteomes" id="UP000199679">
    <property type="component" value="Chromosome I"/>
</dbReference>
<dbReference type="Gene3D" id="1.20.1420.20">
    <property type="entry name" value="M75 peptidase, HXXE motif"/>
    <property type="match status" value="1"/>
</dbReference>
<accession>A0A1H1YPD0</accession>
<organism evidence="9 10">
    <name type="scientific">Mucilaginibacter mallensis</name>
    <dbReference type="NCBI Taxonomy" id="652787"/>
    <lineage>
        <taxon>Bacteria</taxon>
        <taxon>Pseudomonadati</taxon>
        <taxon>Bacteroidota</taxon>
        <taxon>Sphingobacteriia</taxon>
        <taxon>Sphingobacteriales</taxon>
        <taxon>Sphingobacteriaceae</taxon>
        <taxon>Mucilaginibacter</taxon>
    </lineage>
</organism>
<dbReference type="GO" id="GO:0004130">
    <property type="term" value="F:cytochrome-c peroxidase activity"/>
    <property type="evidence" value="ECO:0007669"/>
    <property type="project" value="TreeGrafter"/>
</dbReference>
<dbReference type="RefSeq" id="WP_091373827.1">
    <property type="nucleotide sequence ID" value="NZ_LT629740.1"/>
</dbReference>
<feature type="domain" description="Cytochrome c" evidence="8">
    <location>
        <begin position="454"/>
        <end position="594"/>
    </location>
</feature>
<dbReference type="GO" id="GO:0046872">
    <property type="term" value="F:metal ion binding"/>
    <property type="evidence" value="ECO:0007669"/>
    <property type="project" value="UniProtKB-KW"/>
</dbReference>
<dbReference type="PANTHER" id="PTHR30600:SF10">
    <property type="entry name" value="BLL6722 PROTEIN"/>
    <property type="match status" value="1"/>
</dbReference>
<dbReference type="PROSITE" id="PS51007">
    <property type="entry name" value="CYTC"/>
    <property type="match status" value="2"/>
</dbReference>
<evidence type="ECO:0000256" key="3">
    <source>
        <dbReference type="ARBA" id="ARBA00022723"/>
    </source>
</evidence>
<keyword evidence="4" id="KW-0732">Signal</keyword>
<evidence type="ECO:0000256" key="2">
    <source>
        <dbReference type="ARBA" id="ARBA00022617"/>
    </source>
</evidence>
<evidence type="ECO:0000256" key="7">
    <source>
        <dbReference type="PROSITE-ProRule" id="PRU00433"/>
    </source>
</evidence>
<dbReference type="InterPro" id="IPR036909">
    <property type="entry name" value="Cyt_c-like_dom_sf"/>
</dbReference>
<keyword evidence="5" id="KW-0560">Oxidoreductase</keyword>
<evidence type="ECO:0000256" key="4">
    <source>
        <dbReference type="ARBA" id="ARBA00022729"/>
    </source>
</evidence>
<keyword evidence="3 7" id="KW-0479">Metal-binding</keyword>
<evidence type="ECO:0000256" key="5">
    <source>
        <dbReference type="ARBA" id="ARBA00023002"/>
    </source>
</evidence>
<dbReference type="STRING" id="652787.SAMN05216490_2800"/>
<sequence length="598" mass="67424">MKKILLISILIVVVAVAAFFSLRAGKVSSEKAIEQNLLVQIDSFTNLKNQLLAAAESKDINEKQLQQLFRDTRLAYKRFEWAAEYYQPIATRFINGPPVKEVEIDGTTFNPAGLQVIENYLYPKYDKTKSKELITELKKLDDNITKYKVYFGNVDILNWQIFDATRQQIFRVQALGITDFDNPLLQNSLMESATSLESITKILTYYTNGSDTKLIEQLTAATNYLRKNNNFNSFNRAVFIADYGNPASISIANLIVALKIPVIRYNRLLNQDAKTLFDINAYNVNAYSTDPSFFITDKKVALGKRLFADPILSGTHTRSCQSCHQPEKAFTDGFTKNTVINSTVLLRRNTPTLINAALQPAQFYDLRAAMLEDQVLDVVANKQEMHGSIKQATALLYKDKEYMKLFHDAFPKIDTAGIPAYEVSNAIGSYIRSLVMLTSRFDEYMRGNKAAMNQSEINGFNLFMGKAKCATCHYMPLFNGTLPPKFIRIESEVIGVPRYAKSMEVDTDMGRYNLVRIDDYKHSFKITTVRNAAQTAPYMHNGVFTTLEQVVDFYNKGGGAGMGLKVDNQTLAADKLNLSPKECGELVAFIKSLDSKKM</sequence>
<dbReference type="PANTHER" id="PTHR30600">
    <property type="entry name" value="CYTOCHROME C PEROXIDASE-RELATED"/>
    <property type="match status" value="1"/>
</dbReference>
<reference evidence="9 10" key="1">
    <citation type="submission" date="2016-10" db="EMBL/GenBank/DDBJ databases">
        <authorList>
            <person name="de Groot N.N."/>
        </authorList>
    </citation>
    <scope>NUCLEOTIDE SEQUENCE [LARGE SCALE GENOMIC DNA]</scope>
    <source>
        <strain evidence="9 10">MP1X4</strain>
    </source>
</reference>
<dbReference type="InterPro" id="IPR051395">
    <property type="entry name" value="Cytochrome_c_Peroxidase/MauG"/>
</dbReference>